<feature type="signal peptide" evidence="2">
    <location>
        <begin position="1"/>
        <end position="20"/>
    </location>
</feature>
<dbReference type="RefSeq" id="WP_135199579.1">
    <property type="nucleotide sequence ID" value="NZ_SPVG01000005.1"/>
</dbReference>
<sequence>MIFRYTLCCTLWLTALPALAQYVWVDDKGIKHLSDRPPPPNVPDKRILKAPGKPSFNPDAVTDLQVEPASPATPRAPTLAERDADFNQRRTEAAEAQQRAAAEAQRKADTAANCEAARQNQMALDQGLRLSSIDKNGERGYMNEEQREDLRKKTQKVLADCK</sequence>
<feature type="domain" description="DUF4124" evidence="3">
    <location>
        <begin position="9"/>
        <end position="55"/>
    </location>
</feature>
<accession>A0A4Y9SXL6</accession>
<comment type="caution">
    <text evidence="4">The sequence shown here is derived from an EMBL/GenBank/DDBJ whole genome shotgun (WGS) entry which is preliminary data.</text>
</comment>
<protein>
    <submittedName>
        <fullName evidence="4">DUF4124 domain-containing protein</fullName>
    </submittedName>
</protein>
<feature type="compositionally biased region" description="Low complexity" evidence="1">
    <location>
        <begin position="94"/>
        <end position="103"/>
    </location>
</feature>
<dbReference type="OrthoDB" id="9181422at2"/>
<dbReference type="EMBL" id="SPVG01000005">
    <property type="protein sequence ID" value="TFW31385.1"/>
    <property type="molecule type" value="Genomic_DNA"/>
</dbReference>
<feature type="region of interest" description="Disordered" evidence="1">
    <location>
        <begin position="32"/>
        <end position="162"/>
    </location>
</feature>
<proteinExistence type="predicted"/>
<dbReference type="Proteomes" id="UP000297729">
    <property type="component" value="Unassembled WGS sequence"/>
</dbReference>
<reference evidence="4 5" key="1">
    <citation type="submission" date="2019-03" db="EMBL/GenBank/DDBJ databases">
        <title>Draft Genome Sequence of Duganella callidus sp. nov., a Novel Duganella Species Isolated from Cultivated Soil.</title>
        <authorList>
            <person name="Raths R."/>
            <person name="Peta V."/>
            <person name="Bucking H."/>
        </authorList>
    </citation>
    <scope>NUCLEOTIDE SEQUENCE [LARGE SCALE GENOMIC DNA]</scope>
    <source>
        <strain evidence="4 5">DN04</strain>
    </source>
</reference>
<name>A0A4Y9SXL6_9BURK</name>
<feature type="chain" id="PRO_5021455882" evidence="2">
    <location>
        <begin position="21"/>
        <end position="162"/>
    </location>
</feature>
<evidence type="ECO:0000256" key="1">
    <source>
        <dbReference type="SAM" id="MobiDB-lite"/>
    </source>
</evidence>
<feature type="compositionally biased region" description="Basic and acidic residues" evidence="1">
    <location>
        <begin position="135"/>
        <end position="152"/>
    </location>
</feature>
<evidence type="ECO:0000259" key="3">
    <source>
        <dbReference type="Pfam" id="PF13511"/>
    </source>
</evidence>
<feature type="compositionally biased region" description="Basic and acidic residues" evidence="1">
    <location>
        <begin position="80"/>
        <end position="93"/>
    </location>
</feature>
<dbReference type="InterPro" id="IPR025392">
    <property type="entry name" value="DUF4124"/>
</dbReference>
<keyword evidence="5" id="KW-1185">Reference proteome</keyword>
<dbReference type="AlphaFoldDB" id="A0A4Y9SXL6"/>
<organism evidence="4 5">
    <name type="scientific">Duganella callida</name>
    <dbReference type="NCBI Taxonomy" id="2561932"/>
    <lineage>
        <taxon>Bacteria</taxon>
        <taxon>Pseudomonadati</taxon>
        <taxon>Pseudomonadota</taxon>
        <taxon>Betaproteobacteria</taxon>
        <taxon>Burkholderiales</taxon>
        <taxon>Oxalobacteraceae</taxon>
        <taxon>Telluria group</taxon>
        <taxon>Duganella</taxon>
    </lineage>
</organism>
<evidence type="ECO:0000313" key="4">
    <source>
        <dbReference type="EMBL" id="TFW31385.1"/>
    </source>
</evidence>
<keyword evidence="2" id="KW-0732">Signal</keyword>
<dbReference type="Pfam" id="PF13511">
    <property type="entry name" value="DUF4124"/>
    <property type="match status" value="1"/>
</dbReference>
<gene>
    <name evidence="4" type="ORF">E4L98_00390</name>
</gene>
<evidence type="ECO:0000313" key="5">
    <source>
        <dbReference type="Proteomes" id="UP000297729"/>
    </source>
</evidence>
<evidence type="ECO:0000256" key="2">
    <source>
        <dbReference type="SAM" id="SignalP"/>
    </source>
</evidence>